<name>A0A452S524_URSAM</name>
<evidence type="ECO:0000256" key="6">
    <source>
        <dbReference type="RuleBase" id="RU000682"/>
    </source>
</evidence>
<dbReference type="GeneTree" id="ENSGT00940000163757"/>
<organism evidence="9 10">
    <name type="scientific">Ursus americanus</name>
    <name type="common">American black bear</name>
    <name type="synonym">Euarctos americanus</name>
    <dbReference type="NCBI Taxonomy" id="9643"/>
    <lineage>
        <taxon>Eukaryota</taxon>
        <taxon>Metazoa</taxon>
        <taxon>Chordata</taxon>
        <taxon>Craniata</taxon>
        <taxon>Vertebrata</taxon>
        <taxon>Euteleostomi</taxon>
        <taxon>Mammalia</taxon>
        <taxon>Eutheria</taxon>
        <taxon>Laurasiatheria</taxon>
        <taxon>Carnivora</taxon>
        <taxon>Caniformia</taxon>
        <taxon>Ursidae</taxon>
        <taxon>Ursus</taxon>
    </lineage>
</organism>
<dbReference type="PROSITE" id="PS50071">
    <property type="entry name" value="HOMEOBOX_2"/>
    <property type="match status" value="1"/>
</dbReference>
<dbReference type="SUPFAM" id="SSF46689">
    <property type="entry name" value="Homeodomain-like"/>
    <property type="match status" value="1"/>
</dbReference>
<protein>
    <submittedName>
        <fullName evidence="9">VENT homeobox</fullName>
    </submittedName>
</protein>
<evidence type="ECO:0000259" key="8">
    <source>
        <dbReference type="PROSITE" id="PS50071"/>
    </source>
</evidence>
<dbReference type="Gene3D" id="1.10.10.60">
    <property type="entry name" value="Homeodomain-like"/>
    <property type="match status" value="1"/>
</dbReference>
<dbReference type="InterPro" id="IPR009057">
    <property type="entry name" value="Homeodomain-like_sf"/>
</dbReference>
<keyword evidence="2 5" id="KW-0238">DNA-binding</keyword>
<feature type="compositionally biased region" description="Polar residues" evidence="7">
    <location>
        <begin position="69"/>
        <end position="80"/>
    </location>
</feature>
<evidence type="ECO:0000256" key="5">
    <source>
        <dbReference type="PROSITE-ProRule" id="PRU00108"/>
    </source>
</evidence>
<dbReference type="SMART" id="SM00389">
    <property type="entry name" value="HOX"/>
    <property type="match status" value="1"/>
</dbReference>
<dbReference type="GO" id="GO:0001228">
    <property type="term" value="F:DNA-binding transcription activator activity, RNA polymerase II-specific"/>
    <property type="evidence" value="ECO:0007669"/>
    <property type="project" value="Ensembl"/>
</dbReference>
<keyword evidence="3 5" id="KW-0371">Homeobox</keyword>
<dbReference type="CDD" id="cd00086">
    <property type="entry name" value="homeodomain"/>
    <property type="match status" value="1"/>
</dbReference>
<dbReference type="GO" id="GO:0005634">
    <property type="term" value="C:nucleus"/>
    <property type="evidence" value="ECO:0007669"/>
    <property type="project" value="UniProtKB-SubCell"/>
</dbReference>
<dbReference type="InterPro" id="IPR050848">
    <property type="entry name" value="Homeobox_TF"/>
</dbReference>
<dbReference type="OMA" id="FQHHQYL"/>
<reference evidence="9" key="3">
    <citation type="submission" date="2025-09" db="UniProtKB">
        <authorList>
            <consortium name="Ensembl"/>
        </authorList>
    </citation>
    <scope>IDENTIFICATION</scope>
</reference>
<dbReference type="Ensembl" id="ENSUAMT00000030424.1">
    <property type="protein sequence ID" value="ENSUAMP00000027208.1"/>
    <property type="gene ID" value="ENSUAMG00000021086.1"/>
</dbReference>
<dbReference type="GO" id="GO:1990837">
    <property type="term" value="F:sequence-specific double-stranded DNA binding"/>
    <property type="evidence" value="ECO:0007669"/>
    <property type="project" value="Ensembl"/>
</dbReference>
<accession>A0A452S524</accession>
<feature type="DNA-binding region" description="Homeobox" evidence="5">
    <location>
        <begin position="90"/>
        <end position="149"/>
    </location>
</feature>
<dbReference type="STRING" id="9643.ENSUAMP00000027208"/>
<reference evidence="10" key="1">
    <citation type="submission" date="2016-06" db="EMBL/GenBank/DDBJ databases">
        <title>De novo assembly and RNA-Seq shows season-dependent expression and editing in black bear kidneys.</title>
        <authorList>
            <person name="Korstanje R."/>
            <person name="Srivastava A."/>
            <person name="Sarsani V.K."/>
            <person name="Sheehan S.M."/>
            <person name="Seger R.L."/>
            <person name="Barter M.E."/>
            <person name="Lindqvist C."/>
            <person name="Brody L.C."/>
            <person name="Mullikin J.C."/>
        </authorList>
    </citation>
    <scope>NUCLEOTIDE SEQUENCE [LARGE SCALE GENOMIC DNA]</scope>
</reference>
<comment type="subcellular location">
    <subcellularLocation>
        <location evidence="1 5 6">Nucleus</location>
    </subcellularLocation>
</comment>
<keyword evidence="4 5" id="KW-0539">Nucleus</keyword>
<keyword evidence="10" id="KW-1185">Reference proteome</keyword>
<feature type="domain" description="Homeobox" evidence="8">
    <location>
        <begin position="88"/>
        <end position="148"/>
    </location>
</feature>
<dbReference type="AlphaFoldDB" id="A0A452S524"/>
<dbReference type="InterPro" id="IPR017970">
    <property type="entry name" value="Homeobox_CS"/>
</dbReference>
<dbReference type="Proteomes" id="UP000291022">
    <property type="component" value="Unassembled WGS sequence"/>
</dbReference>
<sequence length="259" mass="28229">ESAPTSPPARGREPSSFGSVDWLSQSSHVGPSHTSRPAEVSWRSLSAPARVSSSRELPQTVGMEEEKSSNVSSPGTTTAGWSKEAETLRAPRVRTAFTAEQVSTLESAFQHHRYLGPLERRRLAREMRLSEVQIKTWFQNRRMKHKRQLQDSQLSSPFPGALYPRVALCPPPSALGSGLQLLCPWASLPGPPALGQPRGSFWDLCQVEQTSVALAWASCSRQPLLCCLPDAGGQAHMLGPALSRGPWDLRALPQTGDAF</sequence>
<evidence type="ECO:0000256" key="1">
    <source>
        <dbReference type="ARBA" id="ARBA00004123"/>
    </source>
</evidence>
<feature type="region of interest" description="Disordered" evidence="7">
    <location>
        <begin position="1"/>
        <end position="83"/>
    </location>
</feature>
<feature type="compositionally biased region" description="Polar residues" evidence="7">
    <location>
        <begin position="16"/>
        <end position="35"/>
    </location>
</feature>
<evidence type="ECO:0000313" key="10">
    <source>
        <dbReference type="Proteomes" id="UP000291022"/>
    </source>
</evidence>
<evidence type="ECO:0000256" key="2">
    <source>
        <dbReference type="ARBA" id="ARBA00023125"/>
    </source>
</evidence>
<dbReference type="InterPro" id="IPR001356">
    <property type="entry name" value="HD"/>
</dbReference>
<gene>
    <name evidence="9" type="primary">VENTX</name>
</gene>
<dbReference type="Pfam" id="PF00046">
    <property type="entry name" value="Homeodomain"/>
    <property type="match status" value="1"/>
</dbReference>
<evidence type="ECO:0000256" key="7">
    <source>
        <dbReference type="SAM" id="MobiDB-lite"/>
    </source>
</evidence>
<reference evidence="9" key="2">
    <citation type="submission" date="2025-08" db="UniProtKB">
        <authorList>
            <consortium name="Ensembl"/>
        </authorList>
    </citation>
    <scope>IDENTIFICATION</scope>
</reference>
<dbReference type="FunFam" id="1.10.10.60:FF:000520">
    <property type="entry name" value="homeobox protein VENTX"/>
    <property type="match status" value="1"/>
</dbReference>
<dbReference type="PROSITE" id="PS00027">
    <property type="entry name" value="HOMEOBOX_1"/>
    <property type="match status" value="1"/>
</dbReference>
<evidence type="ECO:0000313" key="9">
    <source>
        <dbReference type="Ensembl" id="ENSUAMP00000027208.1"/>
    </source>
</evidence>
<evidence type="ECO:0000256" key="4">
    <source>
        <dbReference type="ARBA" id="ARBA00023242"/>
    </source>
</evidence>
<evidence type="ECO:0000256" key="3">
    <source>
        <dbReference type="ARBA" id="ARBA00023155"/>
    </source>
</evidence>
<proteinExistence type="predicted"/>
<dbReference type="PANTHER" id="PTHR24333">
    <property type="entry name" value="HOMEO BOX HB9 LIKE A-RELATED"/>
    <property type="match status" value="1"/>
</dbReference>
<dbReference type="PANTHER" id="PTHR24333:SF5">
    <property type="entry name" value="VENT HOMEOBOX"/>
    <property type="match status" value="1"/>
</dbReference>